<proteinExistence type="predicted"/>
<dbReference type="RefSeq" id="WP_377611404.1">
    <property type="nucleotide sequence ID" value="NZ_JBHUPA010000007.1"/>
</dbReference>
<dbReference type="PROSITE" id="PS00211">
    <property type="entry name" value="ABC_TRANSPORTER_1"/>
    <property type="match status" value="1"/>
</dbReference>
<protein>
    <submittedName>
        <fullName evidence="5">ATP-binding cassette domain-containing protein</fullName>
    </submittedName>
</protein>
<reference evidence="6" key="1">
    <citation type="journal article" date="2019" name="Int. J. Syst. Evol. Microbiol.">
        <title>The Global Catalogue of Microorganisms (GCM) 10K type strain sequencing project: providing services to taxonomists for standard genome sequencing and annotation.</title>
        <authorList>
            <consortium name="The Broad Institute Genomics Platform"/>
            <consortium name="The Broad Institute Genome Sequencing Center for Infectious Disease"/>
            <person name="Wu L."/>
            <person name="Ma J."/>
        </authorList>
    </citation>
    <scope>NUCLEOTIDE SEQUENCE [LARGE SCALE GENOMIC DNA]</scope>
    <source>
        <strain evidence="6">KCTC 23098</strain>
    </source>
</reference>
<dbReference type="Gene3D" id="3.40.50.300">
    <property type="entry name" value="P-loop containing nucleotide triphosphate hydrolases"/>
    <property type="match status" value="1"/>
</dbReference>
<comment type="caution">
    <text evidence="5">The sequence shown here is derived from an EMBL/GenBank/DDBJ whole genome shotgun (WGS) entry which is preliminary data.</text>
</comment>
<evidence type="ECO:0000313" key="5">
    <source>
        <dbReference type="EMBL" id="MFD2963159.1"/>
    </source>
</evidence>
<gene>
    <name evidence="5" type="ORF">ACFS6J_15260</name>
</gene>
<evidence type="ECO:0000313" key="6">
    <source>
        <dbReference type="Proteomes" id="UP001597560"/>
    </source>
</evidence>
<dbReference type="Pfam" id="PF00005">
    <property type="entry name" value="ABC_tran"/>
    <property type="match status" value="1"/>
</dbReference>
<keyword evidence="1" id="KW-0813">Transport</keyword>
<dbReference type="Proteomes" id="UP001597560">
    <property type="component" value="Unassembled WGS sequence"/>
</dbReference>
<dbReference type="InterPro" id="IPR051782">
    <property type="entry name" value="ABC_Transporter_VariousFunc"/>
</dbReference>
<dbReference type="EMBL" id="JBHUPA010000007">
    <property type="protein sequence ID" value="MFD2963159.1"/>
    <property type="molecule type" value="Genomic_DNA"/>
</dbReference>
<name>A0ABW6B3W7_9SPHI</name>
<keyword evidence="3 5" id="KW-0067">ATP-binding</keyword>
<dbReference type="GO" id="GO:0005524">
    <property type="term" value="F:ATP binding"/>
    <property type="evidence" value="ECO:0007669"/>
    <property type="project" value="UniProtKB-KW"/>
</dbReference>
<evidence type="ECO:0000256" key="2">
    <source>
        <dbReference type="ARBA" id="ARBA00022741"/>
    </source>
</evidence>
<feature type="domain" description="ABC transporter" evidence="4">
    <location>
        <begin position="26"/>
        <end position="153"/>
    </location>
</feature>
<dbReference type="SUPFAM" id="SSF52540">
    <property type="entry name" value="P-loop containing nucleoside triphosphate hydrolases"/>
    <property type="match status" value="1"/>
</dbReference>
<evidence type="ECO:0000256" key="3">
    <source>
        <dbReference type="ARBA" id="ARBA00022840"/>
    </source>
</evidence>
<dbReference type="InterPro" id="IPR003439">
    <property type="entry name" value="ABC_transporter-like_ATP-bd"/>
</dbReference>
<accession>A0ABW6B3W7</accession>
<dbReference type="PANTHER" id="PTHR42939:SF1">
    <property type="entry name" value="ABC TRANSPORTER ATP-BINDING PROTEIN ALBC-RELATED"/>
    <property type="match status" value="1"/>
</dbReference>
<dbReference type="InterPro" id="IPR027417">
    <property type="entry name" value="P-loop_NTPase"/>
</dbReference>
<sequence>MINNLSKNYRNNTVLVSSSAKLSTGITWIKGRNGSGKSTLLKILAGLIDFKGSVIFNERINLKKHPIAYRKLINFAESEPLFPPFFTGWDMINLFLSAKNGSLQTLAHLISDFGMDDYLGYQIESYSAGMLKKLSLVIAFTGKPELILLDEPFITLDDDAIDKLVESIKKSMMIGTNFIITSHYSISSALPITSTFIIRDKKIETETIQCP</sequence>
<evidence type="ECO:0000256" key="1">
    <source>
        <dbReference type="ARBA" id="ARBA00022448"/>
    </source>
</evidence>
<dbReference type="InterPro" id="IPR017871">
    <property type="entry name" value="ABC_transporter-like_CS"/>
</dbReference>
<organism evidence="5 6">
    <name type="scientific">Olivibacter jilunii</name>
    <dbReference type="NCBI Taxonomy" id="985016"/>
    <lineage>
        <taxon>Bacteria</taxon>
        <taxon>Pseudomonadati</taxon>
        <taxon>Bacteroidota</taxon>
        <taxon>Sphingobacteriia</taxon>
        <taxon>Sphingobacteriales</taxon>
        <taxon>Sphingobacteriaceae</taxon>
        <taxon>Olivibacter</taxon>
    </lineage>
</organism>
<keyword evidence="6" id="KW-1185">Reference proteome</keyword>
<evidence type="ECO:0000259" key="4">
    <source>
        <dbReference type="Pfam" id="PF00005"/>
    </source>
</evidence>
<keyword evidence="2" id="KW-0547">Nucleotide-binding</keyword>
<dbReference type="PANTHER" id="PTHR42939">
    <property type="entry name" value="ABC TRANSPORTER ATP-BINDING PROTEIN ALBC-RELATED"/>
    <property type="match status" value="1"/>
</dbReference>